<sequence>MSSSNNSSFRRSRPWNSRQLSSPSGLLSRRQQGTDEDPDDQDGDRNEVKGKENQQQPSQRRSGRFPSPSSPLARNPVHIPAREEEVEPSGISPAVAVRDSGPGSLRGDRATTRRKTEETQVPAGIEHRAGNGGGKIRRKNISSKADGKDNNRFVDGNKPADSEADDDEKKTSDHTNEDNKRCSNDNNSIDNEDDKARTARANEAARIMCASCQIGTKFAEAKGEKTRADEKKTRWEKHRTWTAGNGRIGGKKQDLETECKMTSQEFIDIVDPYPHLYRKDGKVPSNLQVYAAETTGDDGQGNRGGERSESEGKGGGQESGGGSGSKALPGGGGDGPRSPGEFYSRPVYGNKSSLDNPANRSEIAPWEELDSHPAAGFDLPQDGTLMGGAVQEDDPRDKGKGKAMNVDYGYLGYGPPAKAKPSQRQETPVRPVASAFASQGLRSQTPGLFHRPRPASRTPFELDPNEGFNQRLRSNDSASNSPEPNTRSTEANVRSNPTAPQTQPGGQGQEENPTGEADVGNLDGRDERGRKRARLKEVVRRILGRRQNDKPS</sequence>
<dbReference type="RefSeq" id="XP_062651224.1">
    <property type="nucleotide sequence ID" value="XM_062795481.1"/>
</dbReference>
<feature type="compositionally biased region" description="Basic and acidic residues" evidence="1">
    <location>
        <begin position="106"/>
        <end position="118"/>
    </location>
</feature>
<gene>
    <name evidence="2" type="ORF">N657DRAFT_669299</name>
</gene>
<feature type="compositionally biased region" description="Polar residues" evidence="1">
    <location>
        <begin position="350"/>
        <end position="359"/>
    </location>
</feature>
<protein>
    <submittedName>
        <fullName evidence="2">Uncharacterized protein</fullName>
    </submittedName>
</protein>
<keyword evidence="3" id="KW-1185">Reference proteome</keyword>
<feature type="compositionally biased region" description="Low complexity" evidence="1">
    <location>
        <begin position="54"/>
        <end position="71"/>
    </location>
</feature>
<dbReference type="EMBL" id="MU853224">
    <property type="protein sequence ID" value="KAK4127453.1"/>
    <property type="molecule type" value="Genomic_DNA"/>
</dbReference>
<feature type="compositionally biased region" description="Polar residues" evidence="1">
    <location>
        <begin position="467"/>
        <end position="496"/>
    </location>
</feature>
<feature type="compositionally biased region" description="Gly residues" evidence="1">
    <location>
        <begin position="313"/>
        <end position="335"/>
    </location>
</feature>
<organism evidence="2 3">
    <name type="scientific">Parathielavia appendiculata</name>
    <dbReference type="NCBI Taxonomy" id="2587402"/>
    <lineage>
        <taxon>Eukaryota</taxon>
        <taxon>Fungi</taxon>
        <taxon>Dikarya</taxon>
        <taxon>Ascomycota</taxon>
        <taxon>Pezizomycotina</taxon>
        <taxon>Sordariomycetes</taxon>
        <taxon>Sordariomycetidae</taxon>
        <taxon>Sordariales</taxon>
        <taxon>Chaetomiaceae</taxon>
        <taxon>Parathielavia</taxon>
    </lineage>
</organism>
<feature type="compositionally biased region" description="Polar residues" evidence="1">
    <location>
        <begin position="436"/>
        <end position="446"/>
    </location>
</feature>
<name>A0AAN6U6P8_9PEZI</name>
<feature type="region of interest" description="Disordered" evidence="1">
    <location>
        <begin position="288"/>
        <end position="552"/>
    </location>
</feature>
<accession>A0AAN6U6P8</accession>
<feature type="region of interest" description="Disordered" evidence="1">
    <location>
        <begin position="1"/>
        <end position="200"/>
    </location>
</feature>
<feature type="region of interest" description="Disordered" evidence="1">
    <location>
        <begin position="221"/>
        <end position="254"/>
    </location>
</feature>
<proteinExistence type="predicted"/>
<comment type="caution">
    <text evidence="2">The sequence shown here is derived from an EMBL/GenBank/DDBJ whole genome shotgun (WGS) entry which is preliminary data.</text>
</comment>
<feature type="compositionally biased region" description="Basic and acidic residues" evidence="1">
    <location>
        <begin position="221"/>
        <end position="233"/>
    </location>
</feature>
<evidence type="ECO:0000313" key="2">
    <source>
        <dbReference type="EMBL" id="KAK4127453.1"/>
    </source>
</evidence>
<dbReference type="Proteomes" id="UP001302602">
    <property type="component" value="Unassembled WGS sequence"/>
</dbReference>
<feature type="compositionally biased region" description="Basic and acidic residues" evidence="1">
    <location>
        <begin position="167"/>
        <end position="183"/>
    </location>
</feature>
<evidence type="ECO:0000313" key="3">
    <source>
        <dbReference type="Proteomes" id="UP001302602"/>
    </source>
</evidence>
<dbReference type="AlphaFoldDB" id="A0AAN6U6P8"/>
<dbReference type="GeneID" id="87832249"/>
<feature type="compositionally biased region" description="Basic and acidic residues" evidence="1">
    <location>
        <begin position="523"/>
        <end position="552"/>
    </location>
</feature>
<reference evidence="2" key="2">
    <citation type="submission" date="2023-05" db="EMBL/GenBank/DDBJ databases">
        <authorList>
            <consortium name="Lawrence Berkeley National Laboratory"/>
            <person name="Steindorff A."/>
            <person name="Hensen N."/>
            <person name="Bonometti L."/>
            <person name="Westerberg I."/>
            <person name="Brannstrom I.O."/>
            <person name="Guillou S."/>
            <person name="Cros-Aarteil S."/>
            <person name="Calhoun S."/>
            <person name="Haridas S."/>
            <person name="Kuo A."/>
            <person name="Mondo S."/>
            <person name="Pangilinan J."/>
            <person name="Riley R."/>
            <person name="Labutti K."/>
            <person name="Andreopoulos B."/>
            <person name="Lipzen A."/>
            <person name="Chen C."/>
            <person name="Yanf M."/>
            <person name="Daum C."/>
            <person name="Ng V."/>
            <person name="Clum A."/>
            <person name="Ohm R."/>
            <person name="Martin F."/>
            <person name="Silar P."/>
            <person name="Natvig D."/>
            <person name="Lalanne C."/>
            <person name="Gautier V."/>
            <person name="Ament-Velasquez S.L."/>
            <person name="Kruys A."/>
            <person name="Hutchinson M.I."/>
            <person name="Powell A.J."/>
            <person name="Barry K."/>
            <person name="Miller A.N."/>
            <person name="Grigoriev I.V."/>
            <person name="Debuchy R."/>
            <person name="Gladieux P."/>
            <person name="Thoren M.H."/>
            <person name="Johannesson H."/>
        </authorList>
    </citation>
    <scope>NUCLEOTIDE SEQUENCE</scope>
    <source>
        <strain evidence="2">CBS 731.68</strain>
    </source>
</reference>
<feature type="compositionally biased region" description="Basic and acidic residues" evidence="1">
    <location>
        <begin position="43"/>
        <end position="52"/>
    </location>
</feature>
<evidence type="ECO:0000256" key="1">
    <source>
        <dbReference type="SAM" id="MobiDB-lite"/>
    </source>
</evidence>
<feature type="compositionally biased region" description="Low complexity" evidence="1">
    <location>
        <begin position="497"/>
        <end position="516"/>
    </location>
</feature>
<reference evidence="2" key="1">
    <citation type="journal article" date="2023" name="Mol. Phylogenet. Evol.">
        <title>Genome-scale phylogeny and comparative genomics of the fungal order Sordariales.</title>
        <authorList>
            <person name="Hensen N."/>
            <person name="Bonometti L."/>
            <person name="Westerberg I."/>
            <person name="Brannstrom I.O."/>
            <person name="Guillou S."/>
            <person name="Cros-Aarteil S."/>
            <person name="Calhoun S."/>
            <person name="Haridas S."/>
            <person name="Kuo A."/>
            <person name="Mondo S."/>
            <person name="Pangilinan J."/>
            <person name="Riley R."/>
            <person name="LaButti K."/>
            <person name="Andreopoulos B."/>
            <person name="Lipzen A."/>
            <person name="Chen C."/>
            <person name="Yan M."/>
            <person name="Daum C."/>
            <person name="Ng V."/>
            <person name="Clum A."/>
            <person name="Steindorff A."/>
            <person name="Ohm R.A."/>
            <person name="Martin F."/>
            <person name="Silar P."/>
            <person name="Natvig D.O."/>
            <person name="Lalanne C."/>
            <person name="Gautier V."/>
            <person name="Ament-Velasquez S.L."/>
            <person name="Kruys A."/>
            <person name="Hutchinson M.I."/>
            <person name="Powell A.J."/>
            <person name="Barry K."/>
            <person name="Miller A.N."/>
            <person name="Grigoriev I.V."/>
            <person name="Debuchy R."/>
            <person name="Gladieux P."/>
            <person name="Hiltunen Thoren M."/>
            <person name="Johannesson H."/>
        </authorList>
    </citation>
    <scope>NUCLEOTIDE SEQUENCE</scope>
    <source>
        <strain evidence="2">CBS 731.68</strain>
    </source>
</reference>
<feature type="compositionally biased region" description="Low complexity" evidence="1">
    <location>
        <begin position="1"/>
        <end position="18"/>
    </location>
</feature>